<organism evidence="2 3">
    <name type="scientific">Edaphochlamys debaryana</name>
    <dbReference type="NCBI Taxonomy" id="47281"/>
    <lineage>
        <taxon>Eukaryota</taxon>
        <taxon>Viridiplantae</taxon>
        <taxon>Chlorophyta</taxon>
        <taxon>core chlorophytes</taxon>
        <taxon>Chlorophyceae</taxon>
        <taxon>CS clade</taxon>
        <taxon>Chlamydomonadales</taxon>
        <taxon>Chlamydomonadales incertae sedis</taxon>
        <taxon>Edaphochlamys</taxon>
    </lineage>
</organism>
<sequence length="255" mass="29333">MDSFLSMYDPTTIQTDMVIDGEQAATWLGVQKFNLLRTLRENYTEGIDYSVMKQPRPTTAVKKYGGNACKKVLLSPDCFKRVCMLSRSKRAEEVRTYFIEMESLIVRYRIALQKGMVAEIRDLERSLQPPDPADSAGYIYVLRASMDKDSVYKIGRTQDLNKRLSTYNTGSVDGVEVLYKFRTDNHRAVEGCLKAMLREHQYRKYKEVYQADLDMIKRLINECDSVAQTKRVYTSRKAPRMRGGYYVVLSADTAG</sequence>
<proteinExistence type="predicted"/>
<evidence type="ECO:0000313" key="2">
    <source>
        <dbReference type="EMBL" id="KAG2487750.1"/>
    </source>
</evidence>
<dbReference type="OrthoDB" id="2417614at2759"/>
<dbReference type="Proteomes" id="UP000612055">
    <property type="component" value="Unassembled WGS sequence"/>
</dbReference>
<dbReference type="InterPro" id="IPR018306">
    <property type="entry name" value="Phage_T5_Orf172_DNA-bd"/>
</dbReference>
<protein>
    <recommendedName>
        <fullName evidence="1">Bacteriophage T5 Orf172 DNA-binding domain-containing protein</fullName>
    </recommendedName>
</protein>
<evidence type="ECO:0000259" key="1">
    <source>
        <dbReference type="Pfam" id="PF10544"/>
    </source>
</evidence>
<evidence type="ECO:0000313" key="3">
    <source>
        <dbReference type="Proteomes" id="UP000612055"/>
    </source>
</evidence>
<dbReference type="AlphaFoldDB" id="A0A836BSY7"/>
<accession>A0A836BSY7</accession>
<dbReference type="Pfam" id="PF10544">
    <property type="entry name" value="T5orf172"/>
    <property type="match status" value="1"/>
</dbReference>
<reference evidence="2" key="1">
    <citation type="journal article" date="2020" name="bioRxiv">
        <title>Comparative genomics of Chlamydomonas.</title>
        <authorList>
            <person name="Craig R.J."/>
            <person name="Hasan A.R."/>
            <person name="Ness R.W."/>
            <person name="Keightley P.D."/>
        </authorList>
    </citation>
    <scope>NUCLEOTIDE SEQUENCE</scope>
    <source>
        <strain evidence="2">CCAP 11/70</strain>
    </source>
</reference>
<gene>
    <name evidence="2" type="ORF">HYH03_013595</name>
</gene>
<comment type="caution">
    <text evidence="2">The sequence shown here is derived from an EMBL/GenBank/DDBJ whole genome shotgun (WGS) entry which is preliminary data.</text>
</comment>
<name>A0A836BSY7_9CHLO</name>
<keyword evidence="3" id="KW-1185">Reference proteome</keyword>
<dbReference type="EMBL" id="JAEHOE010000092">
    <property type="protein sequence ID" value="KAG2487750.1"/>
    <property type="molecule type" value="Genomic_DNA"/>
</dbReference>
<feature type="domain" description="Bacteriophage T5 Orf172 DNA-binding" evidence="1">
    <location>
        <begin position="137"/>
        <end position="222"/>
    </location>
</feature>